<protein>
    <submittedName>
        <fullName evidence="1">Uncharacterized protein</fullName>
    </submittedName>
</protein>
<reference evidence="1" key="1">
    <citation type="submission" date="2015-11" db="EMBL/GenBank/DDBJ databases">
        <title>De novo transcriptome assembly of four potential Pierce s Disease insect vectors from Arizona vineyards.</title>
        <authorList>
            <person name="Tassone E.E."/>
        </authorList>
    </citation>
    <scope>NUCLEOTIDE SEQUENCE</scope>
</reference>
<dbReference type="AlphaFoldDB" id="A0A1B6L5J1"/>
<evidence type="ECO:0000313" key="1">
    <source>
        <dbReference type="EMBL" id="JAT18764.1"/>
    </source>
</evidence>
<dbReference type="EMBL" id="GEBQ01021213">
    <property type="protein sequence ID" value="JAT18764.1"/>
    <property type="molecule type" value="Transcribed_RNA"/>
</dbReference>
<name>A0A1B6L5J1_9HEMI</name>
<feature type="non-terminal residue" evidence="1">
    <location>
        <position position="1"/>
    </location>
</feature>
<proteinExistence type="predicted"/>
<organism evidence="1">
    <name type="scientific">Graphocephala atropunctata</name>
    <dbReference type="NCBI Taxonomy" id="36148"/>
    <lineage>
        <taxon>Eukaryota</taxon>
        <taxon>Metazoa</taxon>
        <taxon>Ecdysozoa</taxon>
        <taxon>Arthropoda</taxon>
        <taxon>Hexapoda</taxon>
        <taxon>Insecta</taxon>
        <taxon>Pterygota</taxon>
        <taxon>Neoptera</taxon>
        <taxon>Paraneoptera</taxon>
        <taxon>Hemiptera</taxon>
        <taxon>Auchenorrhyncha</taxon>
        <taxon>Membracoidea</taxon>
        <taxon>Cicadellidae</taxon>
        <taxon>Cicadellinae</taxon>
        <taxon>Cicadellini</taxon>
        <taxon>Graphocephala</taxon>
    </lineage>
</organism>
<sequence>GESDSGVTSEKKVTIDENLKVYEYDKSSTSVQEVEGPPVPPKATLGLPQLDNIITETLNLVEFCDKKCSEQKLANQKLSFMLANILDSLSVYEEHMERIHRFLVNSEMQETQWYVRYWRELPLYGDYVESLEDNEEKIEVKEVPVPIAMNVLRNFSQEVVNNMYAGGLQVKAQKALGKNVHEKVEKQRTFVRNMKKDFPSWFFLLNKAGENHAAIRNRLFDVSAYVSFLKTGGRREPLKLHIDNTSE</sequence>
<gene>
    <name evidence="1" type="ORF">g.5187</name>
</gene>
<accession>A0A1B6L5J1</accession>